<gene>
    <name evidence="4" type="ORF">SAMN02745134_02377</name>
</gene>
<dbReference type="STRING" id="1121291.SAMN02745134_02377"/>
<feature type="domain" description="HMA" evidence="3">
    <location>
        <begin position="79"/>
        <end position="148"/>
    </location>
</feature>
<dbReference type="AlphaFoldDB" id="A0A1W1XMP0"/>
<feature type="chain" id="PRO_5012235677" evidence="2">
    <location>
        <begin position="31"/>
        <end position="151"/>
    </location>
</feature>
<sequence length="151" mass="16041">MKIKRKTIAIILILACMLLIGIGCDSSKNAASNNKKNISAKNTSKSSKCNEADCNMTNCTDGGNKQDSMENTALETTGTTKTIKINGMKCAQCIKRVKASLGKIDGVKIVKVDIGIAVINVTKNVDDVTIKNSIEKNAQGKDTGYKVLGIS</sequence>
<evidence type="ECO:0000313" key="5">
    <source>
        <dbReference type="Proteomes" id="UP000192468"/>
    </source>
</evidence>
<evidence type="ECO:0000256" key="2">
    <source>
        <dbReference type="SAM" id="SignalP"/>
    </source>
</evidence>
<feature type="compositionally biased region" description="Low complexity" evidence="1">
    <location>
        <begin position="30"/>
        <end position="47"/>
    </location>
</feature>
<dbReference type="EMBL" id="FWXH01000008">
    <property type="protein sequence ID" value="SMC25142.1"/>
    <property type="molecule type" value="Genomic_DNA"/>
</dbReference>
<feature type="signal peptide" evidence="2">
    <location>
        <begin position="1"/>
        <end position="30"/>
    </location>
</feature>
<dbReference type="CDD" id="cd00371">
    <property type="entry name" value="HMA"/>
    <property type="match status" value="1"/>
</dbReference>
<accession>A0A1W1XMP0</accession>
<dbReference type="Proteomes" id="UP000192468">
    <property type="component" value="Unassembled WGS sequence"/>
</dbReference>
<keyword evidence="5" id="KW-1185">Reference proteome</keyword>
<feature type="region of interest" description="Disordered" evidence="1">
    <location>
        <begin position="30"/>
        <end position="49"/>
    </location>
</feature>
<dbReference type="Gene3D" id="3.30.70.100">
    <property type="match status" value="1"/>
</dbReference>
<dbReference type="Pfam" id="PF00403">
    <property type="entry name" value="HMA"/>
    <property type="match status" value="1"/>
</dbReference>
<evidence type="ECO:0000313" key="4">
    <source>
        <dbReference type="EMBL" id="SMC25142.1"/>
    </source>
</evidence>
<dbReference type="PROSITE" id="PS51257">
    <property type="entry name" value="PROKAR_LIPOPROTEIN"/>
    <property type="match status" value="1"/>
</dbReference>
<reference evidence="4 5" key="1">
    <citation type="submission" date="2017-04" db="EMBL/GenBank/DDBJ databases">
        <authorList>
            <person name="Afonso C.L."/>
            <person name="Miller P.J."/>
            <person name="Scott M.A."/>
            <person name="Spackman E."/>
            <person name="Goraichik I."/>
            <person name="Dimitrov K.M."/>
            <person name="Suarez D.L."/>
            <person name="Swayne D.E."/>
        </authorList>
    </citation>
    <scope>NUCLEOTIDE SEQUENCE [LARGE SCALE GENOMIC DNA]</scope>
    <source>
        <strain evidence="4 5">DSM 12555</strain>
    </source>
</reference>
<proteinExistence type="predicted"/>
<dbReference type="GO" id="GO:0046872">
    <property type="term" value="F:metal ion binding"/>
    <property type="evidence" value="ECO:0007669"/>
    <property type="project" value="InterPro"/>
</dbReference>
<dbReference type="InterPro" id="IPR036163">
    <property type="entry name" value="HMA_dom_sf"/>
</dbReference>
<name>A0A1W1XMP0_9CLOT</name>
<protein>
    <submittedName>
        <fullName evidence="4">Copper chaperone CopZ</fullName>
    </submittedName>
</protein>
<dbReference type="PROSITE" id="PS50846">
    <property type="entry name" value="HMA_2"/>
    <property type="match status" value="1"/>
</dbReference>
<evidence type="ECO:0000259" key="3">
    <source>
        <dbReference type="PROSITE" id="PS50846"/>
    </source>
</evidence>
<evidence type="ECO:0000256" key="1">
    <source>
        <dbReference type="SAM" id="MobiDB-lite"/>
    </source>
</evidence>
<keyword evidence="2" id="KW-0732">Signal</keyword>
<organism evidence="4 5">
    <name type="scientific">Clostridium acidisoli DSM 12555</name>
    <dbReference type="NCBI Taxonomy" id="1121291"/>
    <lineage>
        <taxon>Bacteria</taxon>
        <taxon>Bacillati</taxon>
        <taxon>Bacillota</taxon>
        <taxon>Clostridia</taxon>
        <taxon>Eubacteriales</taxon>
        <taxon>Clostridiaceae</taxon>
        <taxon>Clostridium</taxon>
    </lineage>
</organism>
<dbReference type="RefSeq" id="WP_084116201.1">
    <property type="nucleotide sequence ID" value="NZ_FWXH01000008.1"/>
</dbReference>
<dbReference type="SUPFAM" id="SSF55008">
    <property type="entry name" value="HMA, heavy metal-associated domain"/>
    <property type="match status" value="1"/>
</dbReference>
<dbReference type="InterPro" id="IPR006121">
    <property type="entry name" value="HMA_dom"/>
</dbReference>